<reference evidence="4" key="1">
    <citation type="submission" date="2020-01" db="EMBL/GenBank/DDBJ databases">
        <authorList>
            <person name="Fang Y."/>
            <person name="Sun R."/>
            <person name="Nie L."/>
            <person name="He J."/>
            <person name="Hao L."/>
            <person name="Wang L."/>
            <person name="Su S."/>
            <person name="Lv E."/>
            <person name="Zhang Z."/>
            <person name="Xie R."/>
            <person name="Liu H."/>
        </authorList>
    </citation>
    <scope>NUCLEOTIDE SEQUENCE [LARGE SCALE GENOMIC DNA]</scope>
    <source>
        <strain evidence="4">XCT-53</strain>
    </source>
</reference>
<comment type="subunit">
    <text evidence="1">Component of the lipopolysaccharide transport and assembly complex.</text>
</comment>
<dbReference type="EMBL" id="JAABLQ010000001">
    <property type="protein sequence ID" value="NBN77735.1"/>
    <property type="molecule type" value="Genomic_DNA"/>
</dbReference>
<dbReference type="GO" id="GO:0015920">
    <property type="term" value="P:lipopolysaccharide transport"/>
    <property type="evidence" value="ECO:0007669"/>
    <property type="project" value="InterPro"/>
</dbReference>
<comment type="caution">
    <text evidence="1">Lacks conserved residue(s) required for the propagation of feature annotation.</text>
</comment>
<keyword evidence="1" id="KW-0732">Signal</keyword>
<accession>A0A7X5F0X0</accession>
<dbReference type="RefSeq" id="WP_161676032.1">
    <property type="nucleotide sequence ID" value="NZ_JAABLP010000002.1"/>
</dbReference>
<organism evidence="3 4">
    <name type="scientific">Pannonibacter tanglangensis</name>
    <dbReference type="NCBI Taxonomy" id="2750084"/>
    <lineage>
        <taxon>Bacteria</taxon>
        <taxon>Pseudomonadati</taxon>
        <taxon>Pseudomonadota</taxon>
        <taxon>Alphaproteobacteria</taxon>
        <taxon>Hyphomicrobiales</taxon>
        <taxon>Stappiaceae</taxon>
        <taxon>Pannonibacter</taxon>
    </lineage>
</organism>
<name>A0A7X5F0X0_9HYPH</name>
<dbReference type="GO" id="GO:1990351">
    <property type="term" value="C:transporter complex"/>
    <property type="evidence" value="ECO:0007669"/>
    <property type="project" value="TreeGrafter"/>
</dbReference>
<protein>
    <recommendedName>
        <fullName evidence="1">LPS-assembly protein LptD</fullName>
    </recommendedName>
</protein>
<sequence>MTRSSLLAPSFLTRGAVRPARGIRIRGLGFVIACSLIVAPGALTPAVAQDSLANALQARIKPDAQMLLEATELTYDFDRDVISAVGKVEIFYDGFTLEAERVDFDRKAGKMVARGYVRFIEPDGNVVTTNELELSDDFAQGFANSLQLDTPERTRFIADRATREGGNVTTFENGLYTVYTSPDRPANKPPLWRLRAQRIIHNQQEQVVEFQDASLEFFGQPIAYMPYLSMPDPTVKRKTGFLMPSGVFSERLGFGVALPYYWALDPTYDLGVTLTPLSKQGVLSEAVWRQRLVSGSYRVAAAGLFQAQPSEFRGTSGDRRWRGAIHTDGEFRISRDWKWGWDLTHKTDRAFLRDYDSVSFAKSDEVSQIYLAGETERNALSVKAYAFQISQEDYDSSRDGHDPVGRFSPVGRSLQDKQPYVLPVVDYDYVFENPIAGGELSLSSNFTSLHRNKTDAFAFNGVDRFRGIDGTFSRLTVQTDWRRTLIDPIGQVFTPFAYVRGDLFFLASQDKNISSLTGDAFAGRFMPAAGMEYRYPFVVTFDGGNQIIEPVAQIIVRPDEQRIGQLPNDDAQSLVFDATTLFDYDKFSGFDRAEGGTRANIGLNYKLQFDGGQYLSTMFGRSFHLAGKNSYTYTDLLGATRNSGLETRNSDYVGSAYFDTRYGVRFGAQARFDDDNFAIRRVQAQATATYGPVVSTLAYAFLGAQPDLGIDKPREEVLGAASLRLSDNWRVFGSLRYDMENRNVVQDGLGIGYDDEGFSLSVAYQEDRSRNNKEPVDRTVFFRFGLRTIGDTQVSTGGL</sequence>
<evidence type="ECO:0000313" key="4">
    <source>
        <dbReference type="Proteomes" id="UP000586722"/>
    </source>
</evidence>
<comment type="subcellular location">
    <subcellularLocation>
        <location evidence="1">Cell outer membrane</location>
    </subcellularLocation>
</comment>
<dbReference type="Proteomes" id="UP000586722">
    <property type="component" value="Unassembled WGS sequence"/>
</dbReference>
<keyword evidence="4" id="KW-1185">Reference proteome</keyword>
<comment type="similarity">
    <text evidence="1">Belongs to the LptD family.</text>
</comment>
<evidence type="ECO:0000259" key="2">
    <source>
        <dbReference type="Pfam" id="PF04453"/>
    </source>
</evidence>
<feature type="domain" description="LptD C-terminal" evidence="2">
    <location>
        <begin position="322"/>
        <end position="705"/>
    </location>
</feature>
<comment type="caution">
    <text evidence="3">The sequence shown here is derived from an EMBL/GenBank/DDBJ whole genome shotgun (WGS) entry which is preliminary data.</text>
</comment>
<dbReference type="GO" id="GO:0009279">
    <property type="term" value="C:cell outer membrane"/>
    <property type="evidence" value="ECO:0007669"/>
    <property type="project" value="UniProtKB-SubCell"/>
</dbReference>
<dbReference type="PANTHER" id="PTHR30189:SF1">
    <property type="entry name" value="LPS-ASSEMBLY PROTEIN LPTD"/>
    <property type="match status" value="1"/>
</dbReference>
<proteinExistence type="inferred from homology"/>
<dbReference type="GO" id="GO:0043165">
    <property type="term" value="P:Gram-negative-bacterium-type cell outer membrane assembly"/>
    <property type="evidence" value="ECO:0007669"/>
    <property type="project" value="UniProtKB-UniRule"/>
</dbReference>
<dbReference type="InterPro" id="IPR050218">
    <property type="entry name" value="LptD"/>
</dbReference>
<gene>
    <name evidence="1 3" type="primary">lptD</name>
    <name evidence="3" type="ORF">GWI72_05570</name>
</gene>
<dbReference type="PANTHER" id="PTHR30189">
    <property type="entry name" value="LPS-ASSEMBLY PROTEIN"/>
    <property type="match status" value="1"/>
</dbReference>
<dbReference type="InterPro" id="IPR007543">
    <property type="entry name" value="LptD_C"/>
</dbReference>
<dbReference type="InterPro" id="IPR020889">
    <property type="entry name" value="LipoPS_assembly_LptD"/>
</dbReference>
<keyword evidence="1" id="KW-0472">Membrane</keyword>
<dbReference type="AlphaFoldDB" id="A0A7X5F0X0"/>
<evidence type="ECO:0000313" key="3">
    <source>
        <dbReference type="EMBL" id="NBN77735.1"/>
    </source>
</evidence>
<comment type="function">
    <text evidence="1">Involved in the assembly of lipopolysaccharide (LPS) at the surface of the outer membrane.</text>
</comment>
<evidence type="ECO:0000256" key="1">
    <source>
        <dbReference type="HAMAP-Rule" id="MF_01411"/>
    </source>
</evidence>
<keyword evidence="1" id="KW-0998">Cell outer membrane</keyword>
<dbReference type="HAMAP" id="MF_01411">
    <property type="entry name" value="LPS_assembly_LptD"/>
    <property type="match status" value="1"/>
</dbReference>
<dbReference type="Pfam" id="PF04453">
    <property type="entry name" value="LptD"/>
    <property type="match status" value="1"/>
</dbReference>